<keyword evidence="1" id="KW-0812">Transmembrane</keyword>
<feature type="transmembrane region" description="Helical" evidence="1">
    <location>
        <begin position="85"/>
        <end position="104"/>
    </location>
</feature>
<organism evidence="2 3">
    <name type="scientific">Enterocloster hominis</name>
    <name type="common">ex Liu et al. 2021</name>
    <dbReference type="NCBI Taxonomy" id="2763663"/>
    <lineage>
        <taxon>Bacteria</taxon>
        <taxon>Bacillati</taxon>
        <taxon>Bacillota</taxon>
        <taxon>Clostridia</taxon>
        <taxon>Lachnospirales</taxon>
        <taxon>Lachnospiraceae</taxon>
        <taxon>Enterocloster</taxon>
    </lineage>
</organism>
<keyword evidence="3" id="KW-1185">Reference proteome</keyword>
<dbReference type="Proteomes" id="UP000647491">
    <property type="component" value="Unassembled WGS sequence"/>
</dbReference>
<keyword evidence="1" id="KW-1133">Transmembrane helix</keyword>
<protein>
    <submittedName>
        <fullName evidence="2">Zf-HC2 domain-containing protein</fullName>
    </submittedName>
</protein>
<accession>A0ABR7NNU1</accession>
<comment type="caution">
    <text evidence="2">The sequence shown here is derived from an EMBL/GenBank/DDBJ whole genome shotgun (WGS) entry which is preliminary data.</text>
</comment>
<proteinExistence type="predicted"/>
<reference evidence="2 3" key="1">
    <citation type="submission" date="2020-08" db="EMBL/GenBank/DDBJ databases">
        <title>Genome public.</title>
        <authorList>
            <person name="Liu C."/>
            <person name="Sun Q."/>
        </authorList>
    </citation>
    <scope>NUCLEOTIDE SEQUENCE [LARGE SCALE GENOMIC DNA]</scope>
    <source>
        <strain evidence="2 3">BX10</strain>
    </source>
</reference>
<evidence type="ECO:0000313" key="3">
    <source>
        <dbReference type="Proteomes" id="UP000647491"/>
    </source>
</evidence>
<evidence type="ECO:0000256" key="1">
    <source>
        <dbReference type="SAM" id="Phobius"/>
    </source>
</evidence>
<sequence>MTCMEAEKMVIPYINDQLSVTELEDFIEHIKTCENCREELEIHYMVDVGLKKLDEADGTYDIVGDLKRKLESSEAVLRRFFTFQVARYAISTLMAMALVVMFLLQLRIWKQAGFFISI</sequence>
<keyword evidence="1" id="KW-0472">Membrane</keyword>
<dbReference type="EMBL" id="JACRTJ010000002">
    <property type="protein sequence ID" value="MBC8597790.1"/>
    <property type="molecule type" value="Genomic_DNA"/>
</dbReference>
<evidence type="ECO:0000313" key="2">
    <source>
        <dbReference type="EMBL" id="MBC8597790.1"/>
    </source>
</evidence>
<name>A0ABR7NNU1_9FIRM</name>
<gene>
    <name evidence="2" type="ORF">H8708_00835</name>
</gene>
<dbReference type="RefSeq" id="WP_262426674.1">
    <property type="nucleotide sequence ID" value="NZ_JACRTJ010000002.1"/>
</dbReference>